<name>A0A7R9PK11_TIMGE</name>
<sequence length="204" mass="21051">MENHLGKTLPSSPDRDSNLELNTTSALANYATELANALGVLSLTAEDGEIEARVSVGNLKSKWLAALSATVQVIPHLRLQRSRVKPDRSITVNKLAATHPLVGVTTSLLPLPRVGLVVGGGNSVPLPRVGLVVGGRNSVPLPRVGLVVGGRNSVPLPRVGLVVGGRNSVPLTRVGLVVGGGNSVPLPRVGLVVGGRNSVPTLHF</sequence>
<accession>A0A7R9PK11</accession>
<organism evidence="1">
    <name type="scientific">Timema genevievae</name>
    <name type="common">Walking stick</name>
    <dbReference type="NCBI Taxonomy" id="629358"/>
    <lineage>
        <taxon>Eukaryota</taxon>
        <taxon>Metazoa</taxon>
        <taxon>Ecdysozoa</taxon>
        <taxon>Arthropoda</taxon>
        <taxon>Hexapoda</taxon>
        <taxon>Insecta</taxon>
        <taxon>Pterygota</taxon>
        <taxon>Neoptera</taxon>
        <taxon>Polyneoptera</taxon>
        <taxon>Phasmatodea</taxon>
        <taxon>Timematodea</taxon>
        <taxon>Timematoidea</taxon>
        <taxon>Timematidae</taxon>
        <taxon>Timema</taxon>
    </lineage>
</organism>
<protein>
    <submittedName>
        <fullName evidence="1">Uncharacterized protein</fullName>
    </submittedName>
</protein>
<evidence type="ECO:0000313" key="1">
    <source>
        <dbReference type="EMBL" id="CAD7589948.1"/>
    </source>
</evidence>
<dbReference type="EMBL" id="OE840256">
    <property type="protein sequence ID" value="CAD7589948.1"/>
    <property type="molecule type" value="Genomic_DNA"/>
</dbReference>
<reference evidence="1" key="1">
    <citation type="submission" date="2020-11" db="EMBL/GenBank/DDBJ databases">
        <authorList>
            <person name="Tran Van P."/>
        </authorList>
    </citation>
    <scope>NUCLEOTIDE SEQUENCE</scope>
</reference>
<proteinExistence type="predicted"/>
<dbReference type="AlphaFoldDB" id="A0A7R9PK11"/>
<gene>
    <name evidence="1" type="ORF">TGEB3V08_LOCUS3836</name>
</gene>